<keyword evidence="5" id="KW-0067">ATP-binding</keyword>
<evidence type="ECO:0000259" key="8">
    <source>
        <dbReference type="PROSITE" id="PS50893"/>
    </source>
</evidence>
<dbReference type="EMBL" id="CP121689">
    <property type="protein sequence ID" value="WZL76726.1"/>
    <property type="molecule type" value="Genomic_DNA"/>
</dbReference>
<keyword evidence="6" id="KW-1278">Translocase</keyword>
<evidence type="ECO:0000256" key="4">
    <source>
        <dbReference type="ARBA" id="ARBA00022741"/>
    </source>
</evidence>
<dbReference type="SMART" id="SM00382">
    <property type="entry name" value="AAA"/>
    <property type="match status" value="1"/>
</dbReference>
<keyword evidence="7" id="KW-0472">Membrane</keyword>
<evidence type="ECO:0000256" key="5">
    <source>
        <dbReference type="ARBA" id="ARBA00022840"/>
    </source>
</evidence>
<evidence type="ECO:0000256" key="1">
    <source>
        <dbReference type="ARBA" id="ARBA00005417"/>
    </source>
</evidence>
<keyword evidence="3" id="KW-1003">Cell membrane</keyword>
<sequence>MIEFREVSFWYAEEDQVFDNVREVLKDVNLTIKDGEFVVLLGRNGSGKSTLARHCNGLLIPKRGDVLVEGINTKDTELIWEVRQKVGLVFQNPDNQLIATTVEEDVAFGPENLGLPPHEIRKRVDEALEMVGMSDFKKREPHLLSGGQKQKVAIAGVLAMSPRYLVLDEATSMLDPEAREDLLNLLLKLKHSFTIFHITHYVEEAVEADRVLVMDEGTIVASGTPREVFAQIANLRKWGLEAPQITETALLIKQKVPRLFKKIPLKKEELVDELCSFV</sequence>
<dbReference type="InterPro" id="IPR003593">
    <property type="entry name" value="AAA+_ATPase"/>
</dbReference>
<proteinExistence type="inferred from homology"/>
<keyword evidence="2" id="KW-0813">Transport</keyword>
<evidence type="ECO:0000256" key="6">
    <source>
        <dbReference type="ARBA" id="ARBA00022967"/>
    </source>
</evidence>
<accession>A0ABZ2YCK1</accession>
<dbReference type="PROSITE" id="PS50893">
    <property type="entry name" value="ABC_TRANSPORTER_2"/>
    <property type="match status" value="1"/>
</dbReference>
<dbReference type="InterPro" id="IPR003439">
    <property type="entry name" value="ABC_transporter-like_ATP-bd"/>
</dbReference>
<dbReference type="Gene3D" id="3.40.50.300">
    <property type="entry name" value="P-loop containing nucleotide triphosphate hydrolases"/>
    <property type="match status" value="1"/>
</dbReference>
<gene>
    <name evidence="9" type="ORF">QBE54_03035</name>
</gene>
<dbReference type="PANTHER" id="PTHR43553">
    <property type="entry name" value="HEAVY METAL TRANSPORTER"/>
    <property type="match status" value="1"/>
</dbReference>
<reference evidence="9 10" key="1">
    <citation type="submission" date="2023-03" db="EMBL/GenBank/DDBJ databases">
        <title>Novel Species.</title>
        <authorList>
            <person name="Ma S."/>
        </authorList>
    </citation>
    <scope>NUCLEOTIDE SEQUENCE [LARGE SCALE GENOMIC DNA]</scope>
    <source>
        <strain evidence="9 10">B11</strain>
    </source>
</reference>
<organism evidence="9 10">
    <name type="scientific">Thermatribacter velox</name>
    <dbReference type="NCBI Taxonomy" id="3039681"/>
    <lineage>
        <taxon>Bacteria</taxon>
        <taxon>Pseudomonadati</taxon>
        <taxon>Atribacterota</taxon>
        <taxon>Atribacteria</taxon>
        <taxon>Atribacterales</taxon>
        <taxon>Thermatribacteraceae</taxon>
        <taxon>Thermatribacter</taxon>
    </lineage>
</organism>
<dbReference type="InterPro" id="IPR030947">
    <property type="entry name" value="EcfA_1"/>
</dbReference>
<evidence type="ECO:0000256" key="3">
    <source>
        <dbReference type="ARBA" id="ARBA00022475"/>
    </source>
</evidence>
<dbReference type="Pfam" id="PF00005">
    <property type="entry name" value="ABC_tran"/>
    <property type="match status" value="1"/>
</dbReference>
<evidence type="ECO:0000313" key="10">
    <source>
        <dbReference type="Proteomes" id="UP001461341"/>
    </source>
</evidence>
<dbReference type="NCBIfam" id="TIGR04520">
    <property type="entry name" value="ECF_ATPase_1"/>
    <property type="match status" value="1"/>
</dbReference>
<dbReference type="PANTHER" id="PTHR43553:SF24">
    <property type="entry name" value="ENERGY-COUPLING FACTOR TRANSPORTER ATP-BINDING PROTEIN ECFA1"/>
    <property type="match status" value="1"/>
</dbReference>
<dbReference type="CDD" id="cd03225">
    <property type="entry name" value="ABC_cobalt_CbiO_domain1"/>
    <property type="match status" value="1"/>
</dbReference>
<dbReference type="InterPro" id="IPR015856">
    <property type="entry name" value="ABC_transpr_CbiO/EcfA_su"/>
</dbReference>
<evidence type="ECO:0000313" key="9">
    <source>
        <dbReference type="EMBL" id="WZL76726.1"/>
    </source>
</evidence>
<dbReference type="RefSeq" id="WP_369018890.1">
    <property type="nucleotide sequence ID" value="NZ_CP121689.1"/>
</dbReference>
<comment type="similarity">
    <text evidence="1">Belongs to the ABC transporter superfamily.</text>
</comment>
<dbReference type="InterPro" id="IPR017871">
    <property type="entry name" value="ABC_transporter-like_CS"/>
</dbReference>
<dbReference type="SUPFAM" id="SSF52540">
    <property type="entry name" value="P-loop containing nucleoside triphosphate hydrolases"/>
    <property type="match status" value="1"/>
</dbReference>
<keyword evidence="4" id="KW-0547">Nucleotide-binding</keyword>
<dbReference type="Proteomes" id="UP001461341">
    <property type="component" value="Chromosome"/>
</dbReference>
<evidence type="ECO:0000256" key="2">
    <source>
        <dbReference type="ARBA" id="ARBA00022448"/>
    </source>
</evidence>
<evidence type="ECO:0000256" key="7">
    <source>
        <dbReference type="ARBA" id="ARBA00023136"/>
    </source>
</evidence>
<protein>
    <submittedName>
        <fullName evidence="9">Energy-coupling factor transporter ATPase</fullName>
    </submittedName>
</protein>
<name>A0ABZ2YCK1_9BACT</name>
<keyword evidence="10" id="KW-1185">Reference proteome</keyword>
<feature type="domain" description="ABC transporter" evidence="8">
    <location>
        <begin position="2"/>
        <end position="241"/>
    </location>
</feature>
<dbReference type="PROSITE" id="PS00211">
    <property type="entry name" value="ABC_TRANSPORTER_1"/>
    <property type="match status" value="1"/>
</dbReference>
<dbReference type="InterPro" id="IPR050095">
    <property type="entry name" value="ECF_ABC_transporter_ATP-bd"/>
</dbReference>
<dbReference type="InterPro" id="IPR027417">
    <property type="entry name" value="P-loop_NTPase"/>
</dbReference>